<evidence type="ECO:0000313" key="1">
    <source>
        <dbReference type="EMBL" id="GJS91215.1"/>
    </source>
</evidence>
<sequence>MRGDRGFLNDERRNLKIQWPKKPVGFDKTKAFWNIKLSTWRGNFARECRHQRIQVGNRKWRCSRKNWFEGPTDLLYWSHFLKVHHSSSSSAYELFMRKSSAILIDDSLDPPPYTGTTCPQDWDLSFAGFDDSVLDIMSGNIPVNTAKQSSSRAAVSNSTARYVNTAASRPTVNGAKPSSNVFHKSHSSVKRTIYQRTTPKNSDFKEKVNTAKVNNITTGGTKAVVSAVQGHEENVVKSSACWIWRPTGKVIDHISKDSGSYMPKRFDYVDPQGRLKIFDSGCSRHMTGNKFYLSDYQDIDGEFVAFAGSPK</sequence>
<organism evidence="1 2">
    <name type="scientific">Tanacetum coccineum</name>
    <dbReference type="NCBI Taxonomy" id="301880"/>
    <lineage>
        <taxon>Eukaryota</taxon>
        <taxon>Viridiplantae</taxon>
        <taxon>Streptophyta</taxon>
        <taxon>Embryophyta</taxon>
        <taxon>Tracheophyta</taxon>
        <taxon>Spermatophyta</taxon>
        <taxon>Magnoliopsida</taxon>
        <taxon>eudicotyledons</taxon>
        <taxon>Gunneridae</taxon>
        <taxon>Pentapetalae</taxon>
        <taxon>asterids</taxon>
        <taxon>campanulids</taxon>
        <taxon>Asterales</taxon>
        <taxon>Asteraceae</taxon>
        <taxon>Asteroideae</taxon>
        <taxon>Anthemideae</taxon>
        <taxon>Anthemidinae</taxon>
        <taxon>Tanacetum</taxon>
    </lineage>
</organism>
<gene>
    <name evidence="1" type="ORF">Tco_0773851</name>
</gene>
<accession>A0ABQ4ZLY4</accession>
<proteinExistence type="predicted"/>
<keyword evidence="2" id="KW-1185">Reference proteome</keyword>
<dbReference type="EMBL" id="BQNB010011488">
    <property type="protein sequence ID" value="GJS91215.1"/>
    <property type="molecule type" value="Genomic_DNA"/>
</dbReference>
<evidence type="ECO:0000313" key="2">
    <source>
        <dbReference type="Proteomes" id="UP001151760"/>
    </source>
</evidence>
<name>A0ABQ4ZLY4_9ASTR</name>
<evidence type="ECO:0008006" key="3">
    <source>
        <dbReference type="Google" id="ProtNLM"/>
    </source>
</evidence>
<reference evidence="1" key="1">
    <citation type="journal article" date="2022" name="Int. J. Mol. Sci.">
        <title>Draft Genome of Tanacetum Coccineum: Genomic Comparison of Closely Related Tanacetum-Family Plants.</title>
        <authorList>
            <person name="Yamashiro T."/>
            <person name="Shiraishi A."/>
            <person name="Nakayama K."/>
            <person name="Satake H."/>
        </authorList>
    </citation>
    <scope>NUCLEOTIDE SEQUENCE</scope>
</reference>
<comment type="caution">
    <text evidence="1">The sequence shown here is derived from an EMBL/GenBank/DDBJ whole genome shotgun (WGS) entry which is preliminary data.</text>
</comment>
<protein>
    <recommendedName>
        <fullName evidence="3">Transposase</fullName>
    </recommendedName>
</protein>
<dbReference type="Proteomes" id="UP001151760">
    <property type="component" value="Unassembled WGS sequence"/>
</dbReference>
<reference evidence="1" key="2">
    <citation type="submission" date="2022-01" db="EMBL/GenBank/DDBJ databases">
        <authorList>
            <person name="Yamashiro T."/>
            <person name="Shiraishi A."/>
            <person name="Satake H."/>
            <person name="Nakayama K."/>
        </authorList>
    </citation>
    <scope>NUCLEOTIDE SEQUENCE</scope>
</reference>